<protein>
    <submittedName>
        <fullName evidence="2">Peptidyl-prolyl cis-trans isomerase</fullName>
    </submittedName>
</protein>
<dbReference type="Proteomes" id="UP001597389">
    <property type="component" value="Unassembled WGS sequence"/>
</dbReference>
<gene>
    <name evidence="2" type="ORF">ACFSW8_09645</name>
</gene>
<evidence type="ECO:0000259" key="1">
    <source>
        <dbReference type="Pfam" id="PF13145"/>
    </source>
</evidence>
<keyword evidence="3" id="KW-1185">Reference proteome</keyword>
<organism evidence="2 3">
    <name type="scientific">Rubritalea tangerina</name>
    <dbReference type="NCBI Taxonomy" id="430798"/>
    <lineage>
        <taxon>Bacteria</taxon>
        <taxon>Pseudomonadati</taxon>
        <taxon>Verrucomicrobiota</taxon>
        <taxon>Verrucomicrobiia</taxon>
        <taxon>Verrucomicrobiales</taxon>
        <taxon>Rubritaleaceae</taxon>
        <taxon>Rubritalea</taxon>
    </lineage>
</organism>
<keyword evidence="2" id="KW-0413">Isomerase</keyword>
<feature type="domain" description="PpiC" evidence="1">
    <location>
        <begin position="114"/>
        <end position="235"/>
    </location>
</feature>
<dbReference type="RefSeq" id="WP_377178089.1">
    <property type="nucleotide sequence ID" value="NZ_JBHUJB010000038.1"/>
</dbReference>
<proteinExistence type="predicted"/>
<dbReference type="EMBL" id="JBHUJB010000038">
    <property type="protein sequence ID" value="MFD2159159.1"/>
    <property type="molecule type" value="Genomic_DNA"/>
</dbReference>
<comment type="caution">
    <text evidence="2">The sequence shown here is derived from an EMBL/GenBank/DDBJ whole genome shotgun (WGS) entry which is preliminary data.</text>
</comment>
<sequence length="268" mass="31290">MKKIWNEPWFGYLIIGAMLYGIVEWRAGGEVEKERIEVRPELVKAYLKRDEELSGRKSTEEDRSRTIESIIDEEVLLREAYAAGYDRTDPRVRKRLLTLMRSAITPVVADPSITQLQEYYQKKKSEYRSQVSYDYEHVYFSHVSEKLPEDSEGFLDTLDGVDRAAALGDPYAYGHLFKGQERERVAMYFGAEMAEGVETHAVGEWFGPVRSRVGQHYVRVLNVIEAREPLFEEVEGYMREAWRFEQIEKKQDEALLALREKYQIVSPD</sequence>
<reference evidence="3" key="1">
    <citation type="journal article" date="2019" name="Int. J. Syst. Evol. Microbiol.">
        <title>The Global Catalogue of Microorganisms (GCM) 10K type strain sequencing project: providing services to taxonomists for standard genome sequencing and annotation.</title>
        <authorList>
            <consortium name="The Broad Institute Genomics Platform"/>
            <consortium name="The Broad Institute Genome Sequencing Center for Infectious Disease"/>
            <person name="Wu L."/>
            <person name="Ma J."/>
        </authorList>
    </citation>
    <scope>NUCLEOTIDE SEQUENCE [LARGE SCALE GENOMIC DNA]</scope>
    <source>
        <strain evidence="3">CCUG 57942</strain>
    </source>
</reference>
<dbReference type="GO" id="GO:0016853">
    <property type="term" value="F:isomerase activity"/>
    <property type="evidence" value="ECO:0007669"/>
    <property type="project" value="UniProtKB-KW"/>
</dbReference>
<evidence type="ECO:0000313" key="2">
    <source>
        <dbReference type="EMBL" id="MFD2159159.1"/>
    </source>
</evidence>
<name>A0ABW4ZBB1_9BACT</name>
<dbReference type="Pfam" id="PF13145">
    <property type="entry name" value="Rotamase_2"/>
    <property type="match status" value="1"/>
</dbReference>
<dbReference type="InterPro" id="IPR000297">
    <property type="entry name" value="PPIase_PpiC"/>
</dbReference>
<accession>A0ABW4ZBB1</accession>
<evidence type="ECO:0000313" key="3">
    <source>
        <dbReference type="Proteomes" id="UP001597389"/>
    </source>
</evidence>